<feature type="domain" description="Cupin-like" evidence="2">
    <location>
        <begin position="59"/>
        <end position="94"/>
    </location>
</feature>
<dbReference type="PANTHER" id="PTHR12480">
    <property type="entry name" value="ARGININE DEMETHYLASE AND LYSYL-HYDROXYLASE JMJD"/>
    <property type="match status" value="1"/>
</dbReference>
<gene>
    <name evidence="3" type="ORF">H6G94_31260</name>
</gene>
<dbReference type="Proteomes" id="UP000606396">
    <property type="component" value="Unassembled WGS sequence"/>
</dbReference>
<dbReference type="InterPro" id="IPR041667">
    <property type="entry name" value="Cupin_8"/>
</dbReference>
<dbReference type="EMBL" id="JACJTC010000029">
    <property type="protein sequence ID" value="MBD2615679.1"/>
    <property type="molecule type" value="Genomic_DNA"/>
</dbReference>
<proteinExistence type="predicted"/>
<keyword evidence="1" id="KW-0812">Transmembrane</keyword>
<evidence type="ECO:0000256" key="1">
    <source>
        <dbReference type="SAM" id="Phobius"/>
    </source>
</evidence>
<keyword evidence="4" id="KW-1185">Reference proteome</keyword>
<evidence type="ECO:0000313" key="4">
    <source>
        <dbReference type="Proteomes" id="UP000606396"/>
    </source>
</evidence>
<organism evidence="3 4">
    <name type="scientific">Nostoc punctiforme FACHB-252</name>
    <dbReference type="NCBI Taxonomy" id="1357509"/>
    <lineage>
        <taxon>Bacteria</taxon>
        <taxon>Bacillati</taxon>
        <taxon>Cyanobacteriota</taxon>
        <taxon>Cyanophyceae</taxon>
        <taxon>Nostocales</taxon>
        <taxon>Nostocaceae</taxon>
        <taxon>Nostoc</taxon>
    </lineage>
</organism>
<evidence type="ECO:0000313" key="3">
    <source>
        <dbReference type="EMBL" id="MBD2615679.1"/>
    </source>
</evidence>
<dbReference type="Pfam" id="PF13621">
    <property type="entry name" value="Cupin_8"/>
    <property type="match status" value="1"/>
</dbReference>
<dbReference type="InterPro" id="IPR050910">
    <property type="entry name" value="JMJD6_ArgDemeth/LysHydrox"/>
</dbReference>
<reference evidence="3 4" key="1">
    <citation type="journal article" date="2020" name="ISME J.">
        <title>Comparative genomics reveals insights into cyanobacterial evolution and habitat adaptation.</title>
        <authorList>
            <person name="Chen M.Y."/>
            <person name="Teng W.K."/>
            <person name="Zhao L."/>
            <person name="Hu C.X."/>
            <person name="Zhou Y.K."/>
            <person name="Han B.P."/>
            <person name="Song L.R."/>
            <person name="Shu W.S."/>
        </authorList>
    </citation>
    <scope>NUCLEOTIDE SEQUENCE [LARGE SCALE GENOMIC DNA]</scope>
    <source>
        <strain evidence="3 4">FACHB-252</strain>
    </source>
</reference>
<keyword evidence="1" id="KW-1133">Transmembrane helix</keyword>
<feature type="transmembrane region" description="Helical" evidence="1">
    <location>
        <begin position="12"/>
        <end position="34"/>
    </location>
</feature>
<dbReference type="SUPFAM" id="SSF51197">
    <property type="entry name" value="Clavaminate synthase-like"/>
    <property type="match status" value="1"/>
</dbReference>
<evidence type="ECO:0000259" key="2">
    <source>
        <dbReference type="Pfam" id="PF13621"/>
    </source>
</evidence>
<name>A0ABR8HIJ6_NOSPU</name>
<comment type="caution">
    <text evidence="3">The sequence shown here is derived from an EMBL/GenBank/DDBJ whole genome shotgun (WGS) entry which is preliminary data.</text>
</comment>
<protein>
    <submittedName>
        <fullName evidence="3">Cupin-like domain-containing protein</fullName>
    </submittedName>
</protein>
<sequence>MTIQSSFFFPNIMELIFALITLTAVISLVMYLTWRKKKSKLIWTPISSIDRRCNLSYDEFVREYASVGKPVIITDAMKDWKASTKWTMDFFRTEYGSSVGQVMDCELYSR</sequence>
<keyword evidence="1" id="KW-0472">Membrane</keyword>
<dbReference type="Gene3D" id="2.60.120.650">
    <property type="entry name" value="Cupin"/>
    <property type="match status" value="1"/>
</dbReference>
<accession>A0ABR8HIJ6</accession>